<evidence type="ECO:0000313" key="9">
    <source>
        <dbReference type="EMBL" id="PMD52730.1"/>
    </source>
</evidence>
<evidence type="ECO:0000313" key="10">
    <source>
        <dbReference type="Proteomes" id="UP000235371"/>
    </source>
</evidence>
<reference evidence="9 10" key="1">
    <citation type="submission" date="2016-04" db="EMBL/GenBank/DDBJ databases">
        <title>A degradative enzymes factory behind the ericoid mycorrhizal symbiosis.</title>
        <authorList>
            <consortium name="DOE Joint Genome Institute"/>
            <person name="Martino E."/>
            <person name="Morin E."/>
            <person name="Grelet G."/>
            <person name="Kuo A."/>
            <person name="Kohler A."/>
            <person name="Daghino S."/>
            <person name="Barry K."/>
            <person name="Choi C."/>
            <person name="Cichocki N."/>
            <person name="Clum A."/>
            <person name="Copeland A."/>
            <person name="Hainaut M."/>
            <person name="Haridas S."/>
            <person name="Labutti K."/>
            <person name="Lindquist E."/>
            <person name="Lipzen A."/>
            <person name="Khouja H.-R."/>
            <person name="Murat C."/>
            <person name="Ohm R."/>
            <person name="Olson A."/>
            <person name="Spatafora J."/>
            <person name="Veneault-Fourrey C."/>
            <person name="Henrissat B."/>
            <person name="Grigoriev I."/>
            <person name="Martin F."/>
            <person name="Perotto S."/>
        </authorList>
    </citation>
    <scope>NUCLEOTIDE SEQUENCE [LARGE SCALE GENOMIC DNA]</scope>
    <source>
        <strain evidence="9 10">E</strain>
    </source>
</reference>
<feature type="compositionally biased region" description="Low complexity" evidence="7">
    <location>
        <begin position="147"/>
        <end position="158"/>
    </location>
</feature>
<dbReference type="PANTHER" id="PTHR36206:SF4">
    <property type="entry name" value="HYPOTHETICAL CONSERVED PROTEIN (EUROFUNG)-RELATED"/>
    <property type="match status" value="1"/>
</dbReference>
<dbReference type="PROSITE" id="PS50048">
    <property type="entry name" value="ZN2_CY6_FUNGAL_2"/>
    <property type="match status" value="1"/>
</dbReference>
<feature type="compositionally biased region" description="Polar residues" evidence="7">
    <location>
        <begin position="19"/>
        <end position="33"/>
    </location>
</feature>
<dbReference type="InterPro" id="IPR036864">
    <property type="entry name" value="Zn2-C6_fun-type_DNA-bd_sf"/>
</dbReference>
<dbReference type="SMART" id="SM00066">
    <property type="entry name" value="GAL4"/>
    <property type="match status" value="1"/>
</dbReference>
<sequence length="746" mass="84218">MEGKAVTPEDVQENDETPAQETSGFQFINQTGSKIKDPKIKKLVRQNAINHVSKAREKERVRPTHVRPLVQGYVGEASGSDAGSDLIEDTHPLKASVTQLNDYWSSERDPGFTGSSQPPTTAFTPTQLLALAESTAGFGELNLGQQSSAASPESSTSLAEHKRFSSGATQTRPRRARFQRGCRTCRKRHVKCDEGRPACLRCLRSYGSCEGYPTDGTGIHTFDSNIPTTSRNQLAGQRPAAGPVFSSETEALYFRLFLEETSLELIGVFDTSFWGKILLQESHQQDFVRHAIVGIAALSKSIKTKALTVAYPGTFGAIWKEEATKQREYALTHFGKSLTGMKAVPWAGEDYLRKISIAILLVIVFETMYGQPDLAFSHAIIGDRLIRRRIDIRDRARIRLSNGQRSPAPRVLDGDIFSAFVRFGLQMMTFVDTRPYLTHEVGRVNASDTMAKMPSEFFSLVEATYFWEYVVRRACHYVMYAAVRSQSNNIMREFSKPFSGRVLDMTPETGIYGSPYIVPPGLHADKQYHTDELARWWTAFLPLLSQIQSSSTDLRARTGALIMQLYALTIKIVVEGTLFTTECSYDIFLPEFREMVSLCRQIDDNFREMSEHQPSFHVHLSIVPCLFTTLLRCRDRSLRRECIDILRTSQHDGPWDRFIIAALGTWIMELEEAGSDTEYIPEHARVQFSRGVRSMETRLVMVQCVRRDRSPGWETREPSLRWEEMAMNAEAHLEWIVSNDPLAGLA</sequence>
<dbReference type="EMBL" id="KZ613895">
    <property type="protein sequence ID" value="PMD52730.1"/>
    <property type="molecule type" value="Genomic_DNA"/>
</dbReference>
<dbReference type="Pfam" id="PF11951">
    <property type="entry name" value="Fungal_trans_2"/>
    <property type="match status" value="1"/>
</dbReference>
<dbReference type="PANTHER" id="PTHR36206">
    <property type="entry name" value="ASPERCRYPTIN BIOSYNTHESIS CLUSTER-SPECIFIC TRANSCRIPTION REGULATOR ATNN-RELATED"/>
    <property type="match status" value="1"/>
</dbReference>
<evidence type="ECO:0000256" key="6">
    <source>
        <dbReference type="ARBA" id="ARBA00023242"/>
    </source>
</evidence>
<organism evidence="9 10">
    <name type="scientific">Hyaloscypha bicolor E</name>
    <dbReference type="NCBI Taxonomy" id="1095630"/>
    <lineage>
        <taxon>Eukaryota</taxon>
        <taxon>Fungi</taxon>
        <taxon>Dikarya</taxon>
        <taxon>Ascomycota</taxon>
        <taxon>Pezizomycotina</taxon>
        <taxon>Leotiomycetes</taxon>
        <taxon>Helotiales</taxon>
        <taxon>Hyaloscyphaceae</taxon>
        <taxon>Hyaloscypha</taxon>
        <taxon>Hyaloscypha bicolor</taxon>
    </lineage>
</organism>
<dbReference type="SUPFAM" id="SSF57701">
    <property type="entry name" value="Zn2/Cys6 DNA-binding domain"/>
    <property type="match status" value="1"/>
</dbReference>
<feature type="region of interest" description="Disordered" evidence="7">
    <location>
        <begin position="1"/>
        <end position="38"/>
    </location>
</feature>
<dbReference type="CDD" id="cd00067">
    <property type="entry name" value="GAL4"/>
    <property type="match status" value="1"/>
</dbReference>
<keyword evidence="1" id="KW-0479">Metal-binding</keyword>
<dbReference type="Proteomes" id="UP000235371">
    <property type="component" value="Unassembled WGS sequence"/>
</dbReference>
<keyword evidence="2" id="KW-0862">Zinc</keyword>
<accession>A0A2J6SPS9</accession>
<evidence type="ECO:0000256" key="1">
    <source>
        <dbReference type="ARBA" id="ARBA00022723"/>
    </source>
</evidence>
<protein>
    <recommendedName>
        <fullName evidence="8">Zn(2)-C6 fungal-type domain-containing protein</fullName>
    </recommendedName>
</protein>
<feature type="domain" description="Zn(2)-C6 fungal-type" evidence="8">
    <location>
        <begin position="181"/>
        <end position="209"/>
    </location>
</feature>
<gene>
    <name evidence="9" type="ORF">K444DRAFT_572170</name>
</gene>
<evidence type="ECO:0000256" key="2">
    <source>
        <dbReference type="ARBA" id="ARBA00022833"/>
    </source>
</evidence>
<dbReference type="STRING" id="1095630.A0A2J6SPS9"/>
<dbReference type="RefSeq" id="XP_024729634.1">
    <property type="nucleotide sequence ID" value="XM_024877348.1"/>
</dbReference>
<dbReference type="InterPro" id="IPR001138">
    <property type="entry name" value="Zn2Cys6_DnaBD"/>
</dbReference>
<evidence type="ECO:0000256" key="3">
    <source>
        <dbReference type="ARBA" id="ARBA00023015"/>
    </source>
</evidence>
<keyword evidence="4" id="KW-0238">DNA-binding</keyword>
<dbReference type="GO" id="GO:0008270">
    <property type="term" value="F:zinc ion binding"/>
    <property type="evidence" value="ECO:0007669"/>
    <property type="project" value="InterPro"/>
</dbReference>
<evidence type="ECO:0000256" key="4">
    <source>
        <dbReference type="ARBA" id="ARBA00023125"/>
    </source>
</evidence>
<dbReference type="Gene3D" id="4.10.240.10">
    <property type="entry name" value="Zn(2)-C6 fungal-type DNA-binding domain"/>
    <property type="match status" value="1"/>
</dbReference>
<dbReference type="InterPro" id="IPR021858">
    <property type="entry name" value="Fun_TF"/>
</dbReference>
<feature type="region of interest" description="Disordered" evidence="7">
    <location>
        <begin position="144"/>
        <end position="175"/>
    </location>
</feature>
<keyword evidence="10" id="KW-1185">Reference proteome</keyword>
<evidence type="ECO:0000256" key="5">
    <source>
        <dbReference type="ARBA" id="ARBA00023163"/>
    </source>
</evidence>
<dbReference type="AlphaFoldDB" id="A0A2J6SPS9"/>
<dbReference type="InParanoid" id="A0A2J6SPS9"/>
<keyword evidence="5" id="KW-0804">Transcription</keyword>
<keyword evidence="3" id="KW-0805">Transcription regulation</keyword>
<evidence type="ECO:0000259" key="8">
    <source>
        <dbReference type="PROSITE" id="PS50048"/>
    </source>
</evidence>
<dbReference type="GO" id="GO:0003677">
    <property type="term" value="F:DNA binding"/>
    <property type="evidence" value="ECO:0007669"/>
    <property type="project" value="UniProtKB-KW"/>
</dbReference>
<dbReference type="GO" id="GO:0000981">
    <property type="term" value="F:DNA-binding transcription factor activity, RNA polymerase II-specific"/>
    <property type="evidence" value="ECO:0007669"/>
    <property type="project" value="InterPro"/>
</dbReference>
<dbReference type="PROSITE" id="PS00463">
    <property type="entry name" value="ZN2_CY6_FUNGAL_1"/>
    <property type="match status" value="1"/>
</dbReference>
<dbReference type="Pfam" id="PF00172">
    <property type="entry name" value="Zn_clus"/>
    <property type="match status" value="1"/>
</dbReference>
<dbReference type="OrthoDB" id="3172332at2759"/>
<dbReference type="GeneID" id="36585425"/>
<keyword evidence="6" id="KW-0539">Nucleus</keyword>
<proteinExistence type="predicted"/>
<evidence type="ECO:0000256" key="7">
    <source>
        <dbReference type="SAM" id="MobiDB-lite"/>
    </source>
</evidence>
<dbReference type="InterPro" id="IPR052360">
    <property type="entry name" value="Transcr_Regulatory_Proteins"/>
</dbReference>
<name>A0A2J6SPS9_9HELO</name>